<dbReference type="InterPro" id="IPR036156">
    <property type="entry name" value="Beta-gal/glucu_dom_sf"/>
</dbReference>
<keyword evidence="6" id="KW-0326">Glycosidase</keyword>
<evidence type="ECO:0000256" key="4">
    <source>
        <dbReference type="ARBA" id="ARBA00022801"/>
    </source>
</evidence>
<name>A0ABR0HCP1_9PEZI</name>
<evidence type="ECO:0000256" key="2">
    <source>
        <dbReference type="ARBA" id="ARBA00004740"/>
    </source>
</evidence>
<dbReference type="GeneID" id="87925988"/>
<evidence type="ECO:0000256" key="10">
    <source>
        <dbReference type="ARBA" id="ARBA00041614"/>
    </source>
</evidence>
<feature type="domain" description="Mannosidase Ig/CBM-like" evidence="12">
    <location>
        <begin position="719"/>
        <end position="814"/>
    </location>
</feature>
<dbReference type="InterPro" id="IPR006102">
    <property type="entry name" value="Ig-like_GH2"/>
</dbReference>
<comment type="pathway">
    <text evidence="2">Glycan metabolism; N-glycan degradation.</text>
</comment>
<evidence type="ECO:0000256" key="5">
    <source>
        <dbReference type="ARBA" id="ARBA00023277"/>
    </source>
</evidence>
<dbReference type="EMBL" id="JAFFHB010000005">
    <property type="protein sequence ID" value="KAK4665633.1"/>
    <property type="molecule type" value="Genomic_DNA"/>
</dbReference>
<dbReference type="InterPro" id="IPR050887">
    <property type="entry name" value="Beta-mannosidase_GH2"/>
</dbReference>
<dbReference type="Gene3D" id="2.60.120.260">
    <property type="entry name" value="Galactose-binding domain-like"/>
    <property type="match status" value="1"/>
</dbReference>
<dbReference type="PANTHER" id="PTHR43730">
    <property type="entry name" value="BETA-MANNOSIDASE"/>
    <property type="match status" value="1"/>
</dbReference>
<evidence type="ECO:0000256" key="7">
    <source>
        <dbReference type="ARBA" id="ARBA00023326"/>
    </source>
</evidence>
<keyword evidence="4" id="KW-0378">Hydrolase</keyword>
<dbReference type="Pfam" id="PF17786">
    <property type="entry name" value="Mannosidase_ig"/>
    <property type="match status" value="1"/>
</dbReference>
<dbReference type="InterPro" id="IPR017853">
    <property type="entry name" value="GH"/>
</dbReference>
<evidence type="ECO:0000256" key="8">
    <source>
        <dbReference type="ARBA" id="ARBA00038429"/>
    </source>
</evidence>
<dbReference type="Pfam" id="PF00703">
    <property type="entry name" value="Glyco_hydro_2"/>
    <property type="match status" value="1"/>
</dbReference>
<evidence type="ECO:0000259" key="13">
    <source>
        <dbReference type="Pfam" id="PF22666"/>
    </source>
</evidence>
<evidence type="ECO:0000256" key="3">
    <source>
        <dbReference type="ARBA" id="ARBA00012754"/>
    </source>
</evidence>
<comment type="catalytic activity">
    <reaction evidence="1">
        <text>Hydrolysis of terminal, non-reducing beta-D-mannose residues in beta-D-mannosides.</text>
        <dbReference type="EC" id="3.2.1.25"/>
    </reaction>
</comment>
<dbReference type="InterPro" id="IPR054593">
    <property type="entry name" value="Beta-mannosidase-like_N2"/>
</dbReference>
<dbReference type="InterPro" id="IPR008979">
    <property type="entry name" value="Galactose-bd-like_sf"/>
</dbReference>
<dbReference type="InterPro" id="IPR013783">
    <property type="entry name" value="Ig-like_fold"/>
</dbReference>
<gene>
    <name evidence="14" type="ORF">QC763_0064490</name>
</gene>
<feature type="domain" description="Glycoside hydrolase family 2 immunoglobulin-like beta-sandwich" evidence="11">
    <location>
        <begin position="266"/>
        <end position="315"/>
    </location>
</feature>
<evidence type="ECO:0000256" key="9">
    <source>
        <dbReference type="ARBA" id="ARBA00041069"/>
    </source>
</evidence>
<keyword evidence="5" id="KW-0119">Carbohydrate metabolism</keyword>
<proteinExistence type="inferred from homology"/>
<reference evidence="14 15" key="1">
    <citation type="journal article" date="2023" name="bioRxiv">
        <title>High-quality genome assemblies of four members of thePodospora anserinaspecies complex.</title>
        <authorList>
            <person name="Ament-Velasquez S.L."/>
            <person name="Vogan A.A."/>
            <person name="Wallerman O."/>
            <person name="Hartmann F."/>
            <person name="Gautier V."/>
            <person name="Silar P."/>
            <person name="Giraud T."/>
            <person name="Johannesson H."/>
        </authorList>
    </citation>
    <scope>NUCLEOTIDE SEQUENCE [LARGE SCALE GENOMIC DNA]</scope>
    <source>
        <strain evidence="14 15">CBS 411.78</strain>
    </source>
</reference>
<protein>
    <recommendedName>
        <fullName evidence="9">Beta-mannosidase B</fullName>
        <ecNumber evidence="3">3.2.1.25</ecNumber>
    </recommendedName>
    <alternativeName>
        <fullName evidence="10">Mannanase B</fullName>
    </alternativeName>
</protein>
<dbReference type="SUPFAM" id="SSF49785">
    <property type="entry name" value="Galactose-binding domain-like"/>
    <property type="match status" value="1"/>
</dbReference>
<comment type="caution">
    <text evidence="14">The sequence shown here is derived from an EMBL/GenBank/DDBJ whole genome shotgun (WGS) entry which is preliminary data.</text>
</comment>
<comment type="similarity">
    <text evidence="8">Belongs to the glycosyl hydrolase 2 family. Beta-mannosidase B subfamily.</text>
</comment>
<dbReference type="Gene3D" id="2.60.40.10">
    <property type="entry name" value="Immunoglobulins"/>
    <property type="match status" value="1"/>
</dbReference>
<dbReference type="Gene3D" id="3.20.20.80">
    <property type="entry name" value="Glycosidases"/>
    <property type="match status" value="1"/>
</dbReference>
<dbReference type="SUPFAM" id="SSF49303">
    <property type="entry name" value="beta-Galactosidase/glucuronidase domain"/>
    <property type="match status" value="2"/>
</dbReference>
<sequence>MPPQPHTTHLLTTNWQFHRLGDPPTKWHPVPHLPSDIHTELINSSLLPHPFLDLNELATSWVADQTWIYRLTFPTPAHNPDAVIDLVFEGLDTFATITLNGRVIKQTDNMFVCWRVNINDFVAGEEENILEITFDNARERGLQLVKDHPEHEFIVHQTEVSRGPVRKAQYHWGWDWGPTLMTYGLWRPVRIEVYESRIGEVAVKYNVDLSEGGEEPEVEIGLWVGIVGRAGWAEVEVDFQGRTMVAFTGEQGKLIKNGEHPETWEYSASMVRLEGAKLWWPKGYGGQNLYDVRVRIFDAEGGTVLAEHNQRVGFRKAELVQERDGYGHSFYFRVNDIDVFAAGSNWIPADSFLSQVTPDRYRNWLQNAVADGNQNMIRVWGGGVYEHDAFYDACDELGILVWQDFMFACASYPTYPEFLMSIEMETRQNVTRLRSHPSIVLWCGSNEDYQIQERYQLDNNRSDNDPESWLKSSFPARYIYEELLPRIVREESPCPNTLLYHPCSPFGTGASTTLEVDPTVGDIHQWNLWHGEAKPFQCLPEMGGRFVSEFGMEAYPHFETVQRFVTDPKELYPGSKTLDFHNKAIGYERRLMAYLGENYRLVYDIKGFIHLTQILQADSMATAYKSWRRAWQTQGGNGRKCGGVLVWQLNDCWPTISWAVVDYYGIKKPAWYAMKRALAPIAVGVSRAFWDWTMRPADNLWKKHTGHVDPTLSTKKVVYDVWVSSDGTTHPNKEDIEATVRTRFISVATGKDILFDIPESKTVSIKPNGVTDVSLSSELNWEGKQEEPIVIYVSLWINNEKVSSDCSWPDPIKYLDLSERGLRLEYPAENEVTIRTTKPVKGFVFSEKEGVTLRDNGFDVVPGEIVTVQLEGIKVRELEWTPRESSASPATDYGENMMYQLRNVSQETPYSPVDGILWHEAGVNIERAVEELYWHIELSACDTIFFTGCYTHSRKRPSYPLE</sequence>
<evidence type="ECO:0000313" key="15">
    <source>
        <dbReference type="Proteomes" id="UP001326199"/>
    </source>
</evidence>
<evidence type="ECO:0000259" key="11">
    <source>
        <dbReference type="Pfam" id="PF00703"/>
    </source>
</evidence>
<dbReference type="Pfam" id="PF22666">
    <property type="entry name" value="Glyco_hydro_2_N2"/>
    <property type="match status" value="1"/>
</dbReference>
<evidence type="ECO:0000256" key="1">
    <source>
        <dbReference type="ARBA" id="ARBA00000829"/>
    </source>
</evidence>
<dbReference type="EC" id="3.2.1.25" evidence="3"/>
<dbReference type="RefSeq" id="XP_062765599.1">
    <property type="nucleotide sequence ID" value="XM_062905894.1"/>
</dbReference>
<feature type="domain" description="Beta-mannosidase-like galactose-binding" evidence="13">
    <location>
        <begin position="15"/>
        <end position="187"/>
    </location>
</feature>
<evidence type="ECO:0000256" key="6">
    <source>
        <dbReference type="ARBA" id="ARBA00023295"/>
    </source>
</evidence>
<dbReference type="PANTHER" id="PTHR43730:SF1">
    <property type="entry name" value="BETA-MANNOSIDASE"/>
    <property type="match status" value="1"/>
</dbReference>
<dbReference type="SUPFAM" id="SSF51445">
    <property type="entry name" value="(Trans)glycosidases"/>
    <property type="match status" value="1"/>
</dbReference>
<evidence type="ECO:0000259" key="12">
    <source>
        <dbReference type="Pfam" id="PF17786"/>
    </source>
</evidence>
<organism evidence="14 15">
    <name type="scientific">Podospora pseudopauciseta</name>
    <dbReference type="NCBI Taxonomy" id="2093780"/>
    <lineage>
        <taxon>Eukaryota</taxon>
        <taxon>Fungi</taxon>
        <taxon>Dikarya</taxon>
        <taxon>Ascomycota</taxon>
        <taxon>Pezizomycotina</taxon>
        <taxon>Sordariomycetes</taxon>
        <taxon>Sordariomycetidae</taxon>
        <taxon>Sordariales</taxon>
        <taxon>Podosporaceae</taxon>
        <taxon>Podospora</taxon>
    </lineage>
</organism>
<keyword evidence="7" id="KW-0624">Polysaccharide degradation</keyword>
<keyword evidence="15" id="KW-1185">Reference proteome</keyword>
<evidence type="ECO:0000313" key="14">
    <source>
        <dbReference type="EMBL" id="KAK4665633.1"/>
    </source>
</evidence>
<accession>A0ABR0HCP1</accession>
<dbReference type="InterPro" id="IPR041447">
    <property type="entry name" value="Mannosidase_ig"/>
</dbReference>
<dbReference type="Proteomes" id="UP001326199">
    <property type="component" value="Unassembled WGS sequence"/>
</dbReference>